<accession>A0ABQ2QV01</accession>
<dbReference type="Proteomes" id="UP000654004">
    <property type="component" value="Unassembled WGS sequence"/>
</dbReference>
<protein>
    <submittedName>
        <fullName evidence="1">Uncharacterized protein</fullName>
    </submittedName>
</protein>
<name>A0ABQ2QV01_9GAMM</name>
<reference evidence="2" key="1">
    <citation type="journal article" date="2019" name="Int. J. Syst. Evol. Microbiol.">
        <title>The Global Catalogue of Microorganisms (GCM) 10K type strain sequencing project: providing services to taxonomists for standard genome sequencing and annotation.</title>
        <authorList>
            <consortium name="The Broad Institute Genomics Platform"/>
            <consortium name="The Broad Institute Genome Sequencing Center for Infectious Disease"/>
            <person name="Wu L."/>
            <person name="Ma J."/>
        </authorList>
    </citation>
    <scope>NUCLEOTIDE SEQUENCE [LARGE SCALE GENOMIC DNA]</scope>
    <source>
        <strain evidence="2">JCM 32305</strain>
    </source>
</reference>
<evidence type="ECO:0000313" key="1">
    <source>
        <dbReference type="EMBL" id="GGP97342.1"/>
    </source>
</evidence>
<dbReference type="RefSeq" id="WP_188958379.1">
    <property type="nucleotide sequence ID" value="NZ_BMQW01000011.1"/>
</dbReference>
<gene>
    <name evidence="1" type="ORF">GCM10009410_34180</name>
</gene>
<proteinExistence type="predicted"/>
<evidence type="ECO:0000313" key="2">
    <source>
        <dbReference type="Proteomes" id="UP000654004"/>
    </source>
</evidence>
<dbReference type="PROSITE" id="PS51257">
    <property type="entry name" value="PROKAR_LIPOPROTEIN"/>
    <property type="match status" value="1"/>
</dbReference>
<keyword evidence="2" id="KW-1185">Reference proteome</keyword>
<organism evidence="1 2">
    <name type="scientific">Shewanella ulleungensis</name>
    <dbReference type="NCBI Taxonomy" id="2282699"/>
    <lineage>
        <taxon>Bacteria</taxon>
        <taxon>Pseudomonadati</taxon>
        <taxon>Pseudomonadota</taxon>
        <taxon>Gammaproteobacteria</taxon>
        <taxon>Alteromonadales</taxon>
        <taxon>Shewanellaceae</taxon>
        <taxon>Shewanella</taxon>
    </lineage>
</organism>
<comment type="caution">
    <text evidence="1">The sequence shown here is derived from an EMBL/GenBank/DDBJ whole genome shotgun (WGS) entry which is preliminary data.</text>
</comment>
<dbReference type="EMBL" id="BMQW01000011">
    <property type="protein sequence ID" value="GGP97342.1"/>
    <property type="molecule type" value="Genomic_DNA"/>
</dbReference>
<sequence length="111" mass="13157">MVNQFRFAWVIPLVVLSCIVNAGTVVVRKSSEEFDAFAVRNEVLLQHEWQELIRQQQQLNILQSLPLNCISVETTYLYFQCGQHRYRPYQYQDQQLFIEVDPNQRNPSLPK</sequence>